<reference evidence="20" key="1">
    <citation type="submission" date="2023-07" db="EMBL/GenBank/DDBJ databases">
        <title>Wenyingzhuangia sp. chi5 genome sequencing and assembly.</title>
        <authorList>
            <person name="Park S."/>
        </authorList>
    </citation>
    <scope>NUCLEOTIDE SEQUENCE</scope>
    <source>
        <strain evidence="20">Chi5</strain>
    </source>
</reference>
<dbReference type="Pfam" id="PF02518">
    <property type="entry name" value="HATPase_c"/>
    <property type="match status" value="1"/>
</dbReference>
<dbReference type="RefSeq" id="WP_302885049.1">
    <property type="nucleotide sequence ID" value="NZ_JAUMIT010000007.1"/>
</dbReference>
<dbReference type="PROSITE" id="PS50110">
    <property type="entry name" value="RESPONSE_REGULATORY"/>
    <property type="match status" value="1"/>
</dbReference>
<evidence type="ECO:0000256" key="16">
    <source>
        <dbReference type="SAM" id="Phobius"/>
    </source>
</evidence>
<dbReference type="SMART" id="SM00387">
    <property type="entry name" value="HATPase_c"/>
    <property type="match status" value="1"/>
</dbReference>
<keyword evidence="7" id="KW-0808">Transferase</keyword>
<organism evidence="20 21">
    <name type="scientific">Wenyingzhuangia gilva</name>
    <dbReference type="NCBI Taxonomy" id="3057677"/>
    <lineage>
        <taxon>Bacteria</taxon>
        <taxon>Pseudomonadati</taxon>
        <taxon>Bacteroidota</taxon>
        <taxon>Flavobacteriia</taxon>
        <taxon>Flavobacteriales</taxon>
        <taxon>Flavobacteriaceae</taxon>
        <taxon>Wenyingzhuangia</taxon>
    </lineage>
</organism>
<sequence>MKSPKHSITFKILSGYIILGVLATIAGVLIISEIDNFTKIQKQDISDRTKIIKVGSLIASIYENENLSRAAIQLNSSKKIKQYTEENKQLSIKIDSLNFIVNNDFQKNILDSIKLIIDHKLKNILAVKKLKRNNDSEKSIDTVISKLSSMDSILGNQSAANFDKIFITDFIENIDFYDKKTPSNLYLKDYVKMLNKLNPDEKDVTKINKDQIDSLLVISRNILSEAQKDLENKRKSIERKERDLIEKDILISKKLRQLLQTLERDIIKSTQTINQERENSLNKSKRIILFAVGFSFVVILIFSIIFLNDFWKNERYRKKLEEANKTSSALLKSRSQIVSMVSHDLRTPLSTISGYSELLLKEIKNTKETNYLGHIYNASTYMQRLVNDLLEFSNIENNKISITSVPFDLENLMNEITNHSESLIQDKPIRFVIMFDEKLDHLVISDPFRIKQVLYNLVANACKFTEQGTITLKSVFDKDKKMLHLSVSDTGIGIDKQQQQDIFKPFTQVESANNHYHDGFGLGLTISKKLSELLGGNLVLTSELGVGSTFVFSVPVVLSNETVKNNPPMISQINFDIKVLVVEDDVSMQQLLKDLFKQYGVELYVFENAQKALNAIEHISFDMVLTDIQLPKMNGIHFMEVLKNHTQYKNQPIVAMTGRSKLSVKDYLENGFSEVLIKPFSINQLETVLLKYFKSKSFLKEQKTKVNLLKNSNDFSLETLRVFLNNDEEAIQQTLSVFLEDTKNNKKLLKKAIEEKDFKEVNELSHKMLTMFKQLEVPFIIPFLEMLETAESIDQEIFIAFEKELNRFINSLKNYLS</sequence>
<evidence type="ECO:0000256" key="7">
    <source>
        <dbReference type="ARBA" id="ARBA00022679"/>
    </source>
</evidence>
<keyword evidence="9" id="KW-0418">Kinase</keyword>
<dbReference type="InterPro" id="IPR011006">
    <property type="entry name" value="CheY-like_superfamily"/>
</dbReference>
<protein>
    <recommendedName>
        <fullName evidence="3">histidine kinase</fullName>
        <ecNumber evidence="3">2.7.13.3</ecNumber>
    </recommendedName>
</protein>
<dbReference type="SUPFAM" id="SSF52172">
    <property type="entry name" value="CheY-like"/>
    <property type="match status" value="1"/>
</dbReference>
<dbReference type="InterPro" id="IPR001789">
    <property type="entry name" value="Sig_transdc_resp-reg_receiver"/>
</dbReference>
<feature type="transmembrane region" description="Helical" evidence="16">
    <location>
        <begin position="287"/>
        <end position="311"/>
    </location>
</feature>
<dbReference type="PRINTS" id="PR00344">
    <property type="entry name" value="BCTRLSENSOR"/>
</dbReference>
<comment type="catalytic activity">
    <reaction evidence="1">
        <text>ATP + protein L-histidine = ADP + protein N-phospho-L-histidine.</text>
        <dbReference type="EC" id="2.7.13.3"/>
    </reaction>
</comment>
<feature type="domain" description="HPt" evidence="19">
    <location>
        <begin position="727"/>
        <end position="817"/>
    </location>
</feature>
<evidence type="ECO:0000256" key="13">
    <source>
        <dbReference type="PROSITE-ProRule" id="PRU00110"/>
    </source>
</evidence>
<evidence type="ECO:0000256" key="15">
    <source>
        <dbReference type="SAM" id="Coils"/>
    </source>
</evidence>
<feature type="domain" description="Response regulatory" evidence="18">
    <location>
        <begin position="578"/>
        <end position="693"/>
    </location>
</feature>
<proteinExistence type="predicted"/>
<dbReference type="Gene3D" id="3.40.50.2300">
    <property type="match status" value="1"/>
</dbReference>
<dbReference type="Gene3D" id="1.20.120.160">
    <property type="entry name" value="HPT domain"/>
    <property type="match status" value="1"/>
</dbReference>
<feature type="coiled-coil region" evidence="15">
    <location>
        <begin position="220"/>
        <end position="279"/>
    </location>
</feature>
<evidence type="ECO:0000256" key="8">
    <source>
        <dbReference type="ARBA" id="ARBA00022692"/>
    </source>
</evidence>
<feature type="modified residue" description="4-aspartylphosphate" evidence="14">
    <location>
        <position position="627"/>
    </location>
</feature>
<feature type="modified residue" description="Phosphohistidine" evidence="13">
    <location>
        <position position="766"/>
    </location>
</feature>
<feature type="transmembrane region" description="Helical" evidence="16">
    <location>
        <begin position="12"/>
        <end position="32"/>
    </location>
</feature>
<evidence type="ECO:0000313" key="20">
    <source>
        <dbReference type="EMBL" id="MDO3695752.1"/>
    </source>
</evidence>
<dbReference type="EC" id="2.7.13.3" evidence="3"/>
<keyword evidence="15" id="KW-0175">Coiled coil</keyword>
<keyword evidence="10 20" id="KW-0067">ATP-binding</keyword>
<keyword evidence="21" id="KW-1185">Reference proteome</keyword>
<dbReference type="CDD" id="cd17546">
    <property type="entry name" value="REC_hyHK_CKI1_RcsC-like"/>
    <property type="match status" value="1"/>
</dbReference>
<keyword evidence="8 16" id="KW-0812">Transmembrane</keyword>
<dbReference type="InterPro" id="IPR036641">
    <property type="entry name" value="HPT_dom_sf"/>
</dbReference>
<keyword evidence="4" id="KW-1003">Cell membrane</keyword>
<keyword evidence="6 14" id="KW-0597">Phosphoprotein</keyword>
<dbReference type="SMART" id="SM00388">
    <property type="entry name" value="HisKA"/>
    <property type="match status" value="1"/>
</dbReference>
<evidence type="ECO:0000256" key="1">
    <source>
        <dbReference type="ARBA" id="ARBA00000085"/>
    </source>
</evidence>
<evidence type="ECO:0000256" key="6">
    <source>
        <dbReference type="ARBA" id="ARBA00022553"/>
    </source>
</evidence>
<dbReference type="EMBL" id="JAUMIT010000007">
    <property type="protein sequence ID" value="MDO3695752.1"/>
    <property type="molecule type" value="Genomic_DNA"/>
</dbReference>
<dbReference type="CDD" id="cd00082">
    <property type="entry name" value="HisKA"/>
    <property type="match status" value="1"/>
</dbReference>
<evidence type="ECO:0000256" key="4">
    <source>
        <dbReference type="ARBA" id="ARBA00022475"/>
    </source>
</evidence>
<dbReference type="SUPFAM" id="SSF47226">
    <property type="entry name" value="Histidine-containing phosphotransfer domain, HPT domain"/>
    <property type="match status" value="1"/>
</dbReference>
<dbReference type="GO" id="GO:0005524">
    <property type="term" value="F:ATP binding"/>
    <property type="evidence" value="ECO:0007669"/>
    <property type="project" value="UniProtKB-KW"/>
</dbReference>
<dbReference type="InterPro" id="IPR036890">
    <property type="entry name" value="HATPase_C_sf"/>
</dbReference>
<evidence type="ECO:0000259" key="18">
    <source>
        <dbReference type="PROSITE" id="PS50110"/>
    </source>
</evidence>
<keyword evidence="5" id="KW-0997">Cell inner membrane</keyword>
<evidence type="ECO:0000256" key="5">
    <source>
        <dbReference type="ARBA" id="ARBA00022519"/>
    </source>
</evidence>
<evidence type="ECO:0000256" key="2">
    <source>
        <dbReference type="ARBA" id="ARBA00004429"/>
    </source>
</evidence>
<dbReference type="InterPro" id="IPR005467">
    <property type="entry name" value="His_kinase_dom"/>
</dbReference>
<dbReference type="InterPro" id="IPR004358">
    <property type="entry name" value="Sig_transdc_His_kin-like_C"/>
</dbReference>
<keyword evidence="12 16" id="KW-0472">Membrane</keyword>
<evidence type="ECO:0000259" key="19">
    <source>
        <dbReference type="PROSITE" id="PS50894"/>
    </source>
</evidence>
<feature type="domain" description="Histidine kinase" evidence="17">
    <location>
        <begin position="340"/>
        <end position="558"/>
    </location>
</feature>
<keyword evidence="10 20" id="KW-0547">Nucleotide-binding</keyword>
<dbReference type="Pfam" id="PF00072">
    <property type="entry name" value="Response_reg"/>
    <property type="match status" value="1"/>
</dbReference>
<evidence type="ECO:0000259" key="17">
    <source>
        <dbReference type="PROSITE" id="PS50109"/>
    </source>
</evidence>
<dbReference type="PANTHER" id="PTHR43047">
    <property type="entry name" value="TWO-COMPONENT HISTIDINE PROTEIN KINASE"/>
    <property type="match status" value="1"/>
</dbReference>
<evidence type="ECO:0000256" key="11">
    <source>
        <dbReference type="ARBA" id="ARBA00022989"/>
    </source>
</evidence>
<dbReference type="InterPro" id="IPR003661">
    <property type="entry name" value="HisK_dim/P_dom"/>
</dbReference>
<evidence type="ECO:0000256" key="14">
    <source>
        <dbReference type="PROSITE-ProRule" id="PRU00169"/>
    </source>
</evidence>
<dbReference type="InterPro" id="IPR008207">
    <property type="entry name" value="Sig_transdc_His_kin_Hpt_dom"/>
</dbReference>
<gene>
    <name evidence="20" type="ORF">QVZ41_12955</name>
</gene>
<dbReference type="InterPro" id="IPR003594">
    <property type="entry name" value="HATPase_dom"/>
</dbReference>
<comment type="caution">
    <text evidence="20">The sequence shown here is derived from an EMBL/GenBank/DDBJ whole genome shotgun (WGS) entry which is preliminary data.</text>
</comment>
<dbReference type="SUPFAM" id="SSF55874">
    <property type="entry name" value="ATPase domain of HSP90 chaperone/DNA topoisomerase II/histidine kinase"/>
    <property type="match status" value="1"/>
</dbReference>
<keyword evidence="11 16" id="KW-1133">Transmembrane helix</keyword>
<dbReference type="SMART" id="SM00448">
    <property type="entry name" value="REC"/>
    <property type="match status" value="1"/>
</dbReference>
<dbReference type="Gene3D" id="3.30.565.10">
    <property type="entry name" value="Histidine kinase-like ATPase, C-terminal domain"/>
    <property type="match status" value="1"/>
</dbReference>
<evidence type="ECO:0000256" key="10">
    <source>
        <dbReference type="ARBA" id="ARBA00022840"/>
    </source>
</evidence>
<dbReference type="InterPro" id="IPR036097">
    <property type="entry name" value="HisK_dim/P_sf"/>
</dbReference>
<evidence type="ECO:0000256" key="12">
    <source>
        <dbReference type="ARBA" id="ARBA00023136"/>
    </source>
</evidence>
<dbReference type="SUPFAM" id="SSF47384">
    <property type="entry name" value="Homodimeric domain of signal transducing histidine kinase"/>
    <property type="match status" value="1"/>
</dbReference>
<dbReference type="CDD" id="cd16922">
    <property type="entry name" value="HATPase_EvgS-ArcB-TorS-like"/>
    <property type="match status" value="1"/>
</dbReference>
<dbReference type="PROSITE" id="PS50894">
    <property type="entry name" value="HPT"/>
    <property type="match status" value="1"/>
</dbReference>
<dbReference type="Gene3D" id="1.10.287.130">
    <property type="match status" value="1"/>
</dbReference>
<accession>A0ABT8VUU9</accession>
<dbReference type="Proteomes" id="UP001168642">
    <property type="component" value="Unassembled WGS sequence"/>
</dbReference>
<evidence type="ECO:0000256" key="3">
    <source>
        <dbReference type="ARBA" id="ARBA00012438"/>
    </source>
</evidence>
<name>A0ABT8VUU9_9FLAO</name>
<comment type="subcellular location">
    <subcellularLocation>
        <location evidence="2">Cell inner membrane</location>
        <topology evidence="2">Multi-pass membrane protein</topology>
    </subcellularLocation>
</comment>
<evidence type="ECO:0000313" key="21">
    <source>
        <dbReference type="Proteomes" id="UP001168642"/>
    </source>
</evidence>
<dbReference type="Pfam" id="PF00512">
    <property type="entry name" value="HisKA"/>
    <property type="match status" value="1"/>
</dbReference>
<evidence type="ECO:0000256" key="9">
    <source>
        <dbReference type="ARBA" id="ARBA00022777"/>
    </source>
</evidence>
<dbReference type="PROSITE" id="PS50109">
    <property type="entry name" value="HIS_KIN"/>
    <property type="match status" value="1"/>
</dbReference>